<evidence type="ECO:0000256" key="3">
    <source>
        <dbReference type="ARBA" id="ARBA00022603"/>
    </source>
</evidence>
<evidence type="ECO:0000256" key="10">
    <source>
        <dbReference type="HAMAP-Rule" id="MF_01037"/>
    </source>
</evidence>
<keyword evidence="9 10" id="KW-0520">NAD</keyword>
<dbReference type="HOGENOM" id="CLU_033057_1_0_3"/>
<organism evidence="12 13">
    <name type="scientific">Moorena producens 3L</name>
    <dbReference type="NCBI Taxonomy" id="489825"/>
    <lineage>
        <taxon>Bacteria</taxon>
        <taxon>Bacillati</taxon>
        <taxon>Cyanobacteriota</taxon>
        <taxon>Cyanophyceae</taxon>
        <taxon>Coleofasciculales</taxon>
        <taxon>Coleofasciculaceae</taxon>
        <taxon>Moorena</taxon>
    </lineage>
</organism>
<protein>
    <recommendedName>
        <fullName evidence="10">Methylenetetrahydrofolate--tRNA-(uracil-5-)-methyltransferase TrmFO</fullName>
        <ecNumber evidence="10">2.1.1.74</ecNumber>
    </recommendedName>
    <alternativeName>
        <fullName evidence="10">Folate-dependent tRNA (uracil-5-)-methyltransferase</fullName>
    </alternativeName>
    <alternativeName>
        <fullName evidence="10">Folate-dependent tRNA(M-5-U54)-methyltransferase</fullName>
    </alternativeName>
</protein>
<dbReference type="RefSeq" id="WP_009149167.1">
    <property type="nucleotide sequence ID" value="NZ_GL890946.1"/>
</dbReference>
<evidence type="ECO:0000256" key="1">
    <source>
        <dbReference type="ARBA" id="ARBA00001974"/>
    </source>
</evidence>
<proteinExistence type="inferred from homology"/>
<evidence type="ECO:0000313" key="13">
    <source>
        <dbReference type="Proteomes" id="UP000003959"/>
    </source>
</evidence>
<dbReference type="InterPro" id="IPR004417">
    <property type="entry name" value="TrmFO"/>
</dbReference>
<evidence type="ECO:0000259" key="11">
    <source>
        <dbReference type="Pfam" id="PF01134"/>
    </source>
</evidence>
<comment type="catalytic activity">
    <reaction evidence="10">
        <text>uridine(54) in tRNA + (6R)-5,10-methylene-5,6,7,8-tetrahydrofolate + NADPH + H(+) = 5-methyluridine(54) in tRNA + (6S)-5,6,7,8-tetrahydrofolate + NADP(+)</text>
        <dbReference type="Rhea" id="RHEA:62372"/>
        <dbReference type="Rhea" id="RHEA-COMP:10167"/>
        <dbReference type="Rhea" id="RHEA-COMP:10193"/>
        <dbReference type="ChEBI" id="CHEBI:15378"/>
        <dbReference type="ChEBI" id="CHEBI:15636"/>
        <dbReference type="ChEBI" id="CHEBI:57453"/>
        <dbReference type="ChEBI" id="CHEBI:57783"/>
        <dbReference type="ChEBI" id="CHEBI:58349"/>
        <dbReference type="ChEBI" id="CHEBI:65315"/>
        <dbReference type="ChEBI" id="CHEBI:74447"/>
        <dbReference type="EC" id="2.1.1.74"/>
    </reaction>
</comment>
<dbReference type="AlphaFoldDB" id="F4XXD1"/>
<keyword evidence="6 10" id="KW-0819">tRNA processing</keyword>
<evidence type="ECO:0000256" key="4">
    <source>
        <dbReference type="ARBA" id="ARBA00022630"/>
    </source>
</evidence>
<keyword evidence="3 10" id="KW-0489">Methyltransferase</keyword>
<evidence type="ECO:0000256" key="8">
    <source>
        <dbReference type="ARBA" id="ARBA00022857"/>
    </source>
</evidence>
<keyword evidence="5 10" id="KW-0808">Transferase</keyword>
<evidence type="ECO:0000256" key="2">
    <source>
        <dbReference type="ARBA" id="ARBA00022490"/>
    </source>
</evidence>
<evidence type="ECO:0000256" key="5">
    <source>
        <dbReference type="ARBA" id="ARBA00022679"/>
    </source>
</evidence>
<dbReference type="Pfam" id="PF01134">
    <property type="entry name" value="GIDA"/>
    <property type="match status" value="1"/>
</dbReference>
<dbReference type="NCBIfam" id="TIGR00137">
    <property type="entry name" value="gid_trmFO"/>
    <property type="match status" value="1"/>
</dbReference>
<dbReference type="InterPro" id="IPR036188">
    <property type="entry name" value="FAD/NAD-bd_sf"/>
</dbReference>
<dbReference type="GO" id="GO:0002098">
    <property type="term" value="P:tRNA wobble uridine modification"/>
    <property type="evidence" value="ECO:0007669"/>
    <property type="project" value="TreeGrafter"/>
</dbReference>
<evidence type="ECO:0000256" key="6">
    <source>
        <dbReference type="ARBA" id="ARBA00022694"/>
    </source>
</evidence>
<keyword evidence="8 10" id="KW-0521">NADP</keyword>
<dbReference type="NCBIfam" id="NF003739">
    <property type="entry name" value="PRK05335.1"/>
    <property type="match status" value="1"/>
</dbReference>
<dbReference type="EC" id="2.1.1.74" evidence="10"/>
<evidence type="ECO:0000256" key="7">
    <source>
        <dbReference type="ARBA" id="ARBA00022827"/>
    </source>
</evidence>
<reference evidence="13" key="1">
    <citation type="journal article" date="2011" name="Proc. Natl. Acad. Sci. U.S.A.">
        <title>Genomic insights into the physiology and ecology of the marine filamentous cyanobacterium Lyngbya majuscula.</title>
        <authorList>
            <person name="Jones A.C."/>
            <person name="Monroe E.A."/>
            <person name="Podell S."/>
            <person name="Hess W.R."/>
            <person name="Klages S."/>
            <person name="Esquenazi E."/>
            <person name="Niessen S."/>
            <person name="Hoover H."/>
            <person name="Rothmann M."/>
            <person name="Lasken R.S."/>
            <person name="Yates J.R.III."/>
            <person name="Reinhardt R."/>
            <person name="Kube M."/>
            <person name="Burkart M.D."/>
            <person name="Allen E.E."/>
            <person name="Dorrestein P.C."/>
            <person name="Gerwick W.H."/>
            <person name="Gerwick L."/>
        </authorList>
    </citation>
    <scope>NUCLEOTIDE SEQUENCE [LARGE SCALE GENOMIC DNA]</scope>
    <source>
        <strain evidence="13">3L</strain>
    </source>
</reference>
<comment type="cofactor">
    <cofactor evidence="1 10">
        <name>FAD</name>
        <dbReference type="ChEBI" id="CHEBI:57692"/>
    </cofactor>
</comment>
<accession>F4XXD1</accession>
<dbReference type="OrthoDB" id="9803114at2"/>
<dbReference type="GO" id="GO:0047151">
    <property type="term" value="F:tRNA (uracil(54)-C5)-methyltransferase activity, 5,10-methylenetetrahydrofolate-dependent"/>
    <property type="evidence" value="ECO:0007669"/>
    <property type="project" value="UniProtKB-UniRule"/>
</dbReference>
<feature type="binding site" evidence="10">
    <location>
        <begin position="12"/>
        <end position="17"/>
    </location>
    <ligand>
        <name>FAD</name>
        <dbReference type="ChEBI" id="CHEBI:57692"/>
    </ligand>
</feature>
<dbReference type="eggNOG" id="COG1206">
    <property type="taxonomic scope" value="Bacteria"/>
</dbReference>
<comment type="catalytic activity">
    <reaction evidence="10">
        <text>uridine(54) in tRNA + (6R)-5,10-methylene-5,6,7,8-tetrahydrofolate + NADH + H(+) = 5-methyluridine(54) in tRNA + (6S)-5,6,7,8-tetrahydrofolate + NAD(+)</text>
        <dbReference type="Rhea" id="RHEA:16873"/>
        <dbReference type="Rhea" id="RHEA-COMP:10167"/>
        <dbReference type="Rhea" id="RHEA-COMP:10193"/>
        <dbReference type="ChEBI" id="CHEBI:15378"/>
        <dbReference type="ChEBI" id="CHEBI:15636"/>
        <dbReference type="ChEBI" id="CHEBI:57453"/>
        <dbReference type="ChEBI" id="CHEBI:57540"/>
        <dbReference type="ChEBI" id="CHEBI:57945"/>
        <dbReference type="ChEBI" id="CHEBI:65315"/>
        <dbReference type="ChEBI" id="CHEBI:74447"/>
        <dbReference type="EC" id="2.1.1.74"/>
    </reaction>
</comment>
<keyword evidence="7 10" id="KW-0274">FAD</keyword>
<keyword evidence="13" id="KW-1185">Reference proteome</keyword>
<sequence length="474" mass="52557">MTNDKQQVNVIGGGLAGTEAAWQIAQAGVPVVLHEMRPVRLSPAHHTVELAELVCSNSFGAKSSDRAAGLLHEELRRLGSIIIGKADQHAVPAGGALAVDRAVFSRELTETLASHPLIELQREEVPQITTTGVVVLTTGPLTSPALAEDLQQFTGLEYFSFFDAASPIVVGESINRDIAFMASRYDKGEAAYLNCPMNREQYRHFWEELCAAQKAELKDFEQETAKFFEGCLPIEEMARRGEDTMRYGPLKPVGLFDARKGDFRAPENQHQRPYAVVQLRQEDKAGQLWNMVGFQTNLRWGEQKRVFRLIPGLEEAEFVRMGVMHRNTFLNAPELLQPTLQFKKRSTLLAAGQLVGTESYTAAAAGGWLAGTNAARLVLGLELVTMPPTTMMGALFDFISSASPKHFQPMPPNFGILPELPVRIKNKRERYGAYRDRALADLDGWLSRLRVSAAEKLLYSNNITLTYSDSKLLN</sequence>
<dbReference type="GO" id="GO:0050660">
    <property type="term" value="F:flavin adenine dinucleotide binding"/>
    <property type="evidence" value="ECO:0007669"/>
    <property type="project" value="UniProtKB-UniRule"/>
</dbReference>
<dbReference type="EMBL" id="GL890946">
    <property type="protein sequence ID" value="EGJ30790.1"/>
    <property type="molecule type" value="Genomic_DNA"/>
</dbReference>
<evidence type="ECO:0000256" key="9">
    <source>
        <dbReference type="ARBA" id="ARBA00023027"/>
    </source>
</evidence>
<keyword evidence="2 10" id="KW-0963">Cytoplasm</keyword>
<comment type="subcellular location">
    <subcellularLocation>
        <location evidence="10">Cytoplasm</location>
    </subcellularLocation>
</comment>
<dbReference type="SUPFAM" id="SSF51905">
    <property type="entry name" value="FAD/NAD(P)-binding domain"/>
    <property type="match status" value="1"/>
</dbReference>
<dbReference type="GO" id="GO:0005829">
    <property type="term" value="C:cytosol"/>
    <property type="evidence" value="ECO:0007669"/>
    <property type="project" value="TreeGrafter"/>
</dbReference>
<comment type="similarity">
    <text evidence="10">Belongs to the MnmG family. TrmFO subfamily.</text>
</comment>
<keyword evidence="4 10" id="KW-0285">Flavoprotein</keyword>
<gene>
    <name evidence="10" type="primary">trmFO</name>
    <name evidence="12" type="ORF">LYNGBM3L_47160</name>
</gene>
<name>F4XXD1_9CYAN</name>
<feature type="domain" description="MnmG N-terminal" evidence="11">
    <location>
        <begin position="7"/>
        <end position="380"/>
    </location>
</feature>
<dbReference type="Gene3D" id="3.50.50.60">
    <property type="entry name" value="FAD/NAD(P)-binding domain"/>
    <property type="match status" value="2"/>
</dbReference>
<dbReference type="Proteomes" id="UP000003959">
    <property type="component" value="Unassembled WGS sequence"/>
</dbReference>
<dbReference type="InterPro" id="IPR002218">
    <property type="entry name" value="MnmG-rel"/>
</dbReference>
<evidence type="ECO:0000313" key="12">
    <source>
        <dbReference type="EMBL" id="EGJ30790.1"/>
    </source>
</evidence>
<comment type="function">
    <text evidence="10">Catalyzes the folate-dependent formation of 5-methyl-uridine at position 54 (M-5-U54) in all tRNAs.</text>
</comment>
<dbReference type="PANTHER" id="PTHR11806:SF2">
    <property type="entry name" value="METHYLENETETRAHYDROFOLATE--TRNA-(URACIL-5-)-METHYLTRANSFERASE TRMFO"/>
    <property type="match status" value="1"/>
</dbReference>
<dbReference type="PANTHER" id="PTHR11806">
    <property type="entry name" value="GLUCOSE INHIBITED DIVISION PROTEIN A"/>
    <property type="match status" value="1"/>
</dbReference>
<dbReference type="HAMAP" id="MF_01037">
    <property type="entry name" value="TrmFO"/>
    <property type="match status" value="1"/>
</dbReference>
<dbReference type="InterPro" id="IPR040131">
    <property type="entry name" value="MnmG_N"/>
</dbReference>
<dbReference type="GO" id="GO:0030488">
    <property type="term" value="P:tRNA methylation"/>
    <property type="evidence" value="ECO:0007669"/>
    <property type="project" value="TreeGrafter"/>
</dbReference>